<dbReference type="EMBL" id="UHJL01000001">
    <property type="protein sequence ID" value="SUQ19014.1"/>
    <property type="molecule type" value="Genomic_DNA"/>
</dbReference>
<organism evidence="3 4">
    <name type="scientific">Fibrobacter succinogenes</name>
    <name type="common">Bacteroides succinogenes</name>
    <dbReference type="NCBI Taxonomy" id="833"/>
    <lineage>
        <taxon>Bacteria</taxon>
        <taxon>Pseudomonadati</taxon>
        <taxon>Fibrobacterota</taxon>
        <taxon>Fibrobacteria</taxon>
        <taxon>Fibrobacterales</taxon>
        <taxon>Fibrobacteraceae</taxon>
        <taxon>Fibrobacter</taxon>
    </lineage>
</organism>
<keyword evidence="1" id="KW-0732">Signal</keyword>
<gene>
    <name evidence="3" type="ORF">SAMN05661053_0238</name>
</gene>
<dbReference type="Pfam" id="PF09603">
    <property type="entry name" value="Fib_succ_major"/>
    <property type="match status" value="1"/>
</dbReference>
<dbReference type="NCBIfam" id="TIGR02145">
    <property type="entry name" value="Fib_succ_major"/>
    <property type="match status" value="1"/>
</dbReference>
<name>A0A380RUD1_FIBSU</name>
<dbReference type="AlphaFoldDB" id="A0A380RUD1"/>
<reference evidence="3 4" key="1">
    <citation type="submission" date="2017-08" db="EMBL/GenBank/DDBJ databases">
        <authorList>
            <person name="de Groot N.N."/>
        </authorList>
    </citation>
    <scope>NUCLEOTIDE SEQUENCE [LARGE SCALE GENOMIC DNA]</scope>
    <source>
        <strain evidence="3 4">HM2</strain>
    </source>
</reference>
<evidence type="ECO:0000313" key="4">
    <source>
        <dbReference type="Proteomes" id="UP000255423"/>
    </source>
</evidence>
<feature type="chain" id="PRO_5016847280" evidence="1">
    <location>
        <begin position="26"/>
        <end position="707"/>
    </location>
</feature>
<dbReference type="InterPro" id="IPR011871">
    <property type="entry name" value="Fib_succ_major"/>
</dbReference>
<evidence type="ECO:0000259" key="2">
    <source>
        <dbReference type="Pfam" id="PF09603"/>
    </source>
</evidence>
<accession>A0A380RUD1</accession>
<evidence type="ECO:0000313" key="3">
    <source>
        <dbReference type="EMBL" id="SUQ19014.1"/>
    </source>
</evidence>
<proteinExistence type="predicted"/>
<sequence length="707" mass="80232">MNMKLNVLGIVLCLLALMGCSEVSKGVNIESEDNAPEYELNKLVGVASFISSEDYNSIDRGGTKYEVTLYELDSSASWTGREFTTYVTYPNVFKFENLKLQSSNIVMCVRNKMSMSRSGYWSFADLSRVDSVYVNFMTNMEYNRILYLMKKGIPSDSAERTAQHEIMEYMLSTSLDIKLSNQIEGNEKDAELQAVWQMLSRIPYTRLSSQLSSDTAVFWMLETDSAKIDTFKTKYADMIERNLWVKSIPKTDYLVTKLSGYVFGQTNGLGECSDKNDGEVKKVTNPLSRYVERPYMCSKDTGWICPNGTFQELYGIEKGHDGEVIKANFTSFSYAYDSLQGKWVSAHVEQGFACVSSRFGMVLVSEAMGKPSYLVCKADDNNPDYLFWSATGTEEDYIAYWSRNLKCEIGIVQKLPNDSTVEVVCVDGIFRKATDIDKTGSVLELEKIANPCGEKEEVRRGKTDSTLYFYCNNGEMGYSNEMEYTLGYGCNANHVGYHQYQNSIYYCNKFTWKYATDSLVKGVLVDSRDNSEYKTIGIGNQVWMAENLNYEVEPSWCYGDSLEYCEKYGRLYQWDGILGASAKVENVCPEGFHVPSNKEWDELNAFVNLWFHGNSYSARKVLLSSDPKEFDNIVHVGDDLVGFTGIYAGHRTANGFFTGRLTSAYFCSADMNEEGSAYIYMLRHDEFDLTKYAQKTTSNCNVRCVKD</sequence>
<feature type="domain" description="Fibrobacter succinogenes major paralogous" evidence="2">
    <location>
        <begin position="537"/>
        <end position="706"/>
    </location>
</feature>
<feature type="signal peptide" evidence="1">
    <location>
        <begin position="1"/>
        <end position="25"/>
    </location>
</feature>
<evidence type="ECO:0000256" key="1">
    <source>
        <dbReference type="SAM" id="SignalP"/>
    </source>
</evidence>
<protein>
    <submittedName>
        <fullName evidence="3">Major paralogous domain-containing protein</fullName>
    </submittedName>
</protein>
<dbReference type="PROSITE" id="PS51257">
    <property type="entry name" value="PROKAR_LIPOPROTEIN"/>
    <property type="match status" value="1"/>
</dbReference>
<dbReference type="Proteomes" id="UP000255423">
    <property type="component" value="Unassembled WGS sequence"/>
</dbReference>